<sequence>MQRPEDHPRIDLAELKAHIVKKIGVERSRRYFYYLGRFLSQKLTKSEFDKSCHRLLGRENLPLHNKLVHSILRNASLAKSPPPGHKSLVLGKEDGPARNDHVRSNGVLHKVRSGTCVGTVRDRPSPLGPNHQPLCSREDKSGNRNTENEDFGPFAYHKSSQAVDDEAQGERGRLVVSKGPVTAPLGIPFCAASVSGTRRTVPVSTRADVTSCYDSGGLSDAEMLRKRMESIAAAHGLGGVSAECSSMLSNVLDVYLKKLIKSCVDLSGARSRRSGEEIVNGVWPSNSLQIQTGNQLSGITQEQDSVSLLDFRVAMELNPTQLGEDWPLLRERMLLRSFEEREGVSGLKKRASGFGSKTVLKLLDTMMDLMAERHIYVLQPQTPATVYEYEIYVLLLIRESRESFGGDIVGDKIQTNKHVIAAVLPV</sequence>
<dbReference type="InterPro" id="IPR024738">
    <property type="entry name" value="Hfi1/Tada1"/>
</dbReference>
<gene>
    <name evidence="2" type="ORF">HID58_029868</name>
</gene>
<evidence type="ECO:0000256" key="1">
    <source>
        <dbReference type="SAM" id="MobiDB-lite"/>
    </source>
</evidence>
<proteinExistence type="predicted"/>
<feature type="region of interest" description="Disordered" evidence="1">
    <location>
        <begin position="118"/>
        <end position="149"/>
    </location>
</feature>
<dbReference type="EMBL" id="JAGKQM010000008">
    <property type="protein sequence ID" value="KAH0915422.1"/>
    <property type="molecule type" value="Genomic_DNA"/>
</dbReference>
<evidence type="ECO:0000313" key="3">
    <source>
        <dbReference type="Proteomes" id="UP000824890"/>
    </source>
</evidence>
<dbReference type="CDD" id="cd22933">
    <property type="entry name" value="HFD_HFI1"/>
    <property type="match status" value="1"/>
</dbReference>
<organism evidence="2 3">
    <name type="scientific">Brassica napus</name>
    <name type="common">Rape</name>
    <dbReference type="NCBI Taxonomy" id="3708"/>
    <lineage>
        <taxon>Eukaryota</taxon>
        <taxon>Viridiplantae</taxon>
        <taxon>Streptophyta</taxon>
        <taxon>Embryophyta</taxon>
        <taxon>Tracheophyta</taxon>
        <taxon>Spermatophyta</taxon>
        <taxon>Magnoliopsida</taxon>
        <taxon>eudicotyledons</taxon>
        <taxon>Gunneridae</taxon>
        <taxon>Pentapetalae</taxon>
        <taxon>rosids</taxon>
        <taxon>malvids</taxon>
        <taxon>Brassicales</taxon>
        <taxon>Brassicaceae</taxon>
        <taxon>Brassiceae</taxon>
        <taxon>Brassica</taxon>
    </lineage>
</organism>
<dbReference type="PANTHER" id="PTHR21277:SF40">
    <property type="entry name" value="TRANSCRIPTIONAL REGULATOR OF RNA POLII, SAGA, SUBUNIT"/>
    <property type="match status" value="1"/>
</dbReference>
<dbReference type="Proteomes" id="UP000824890">
    <property type="component" value="Unassembled WGS sequence"/>
</dbReference>
<feature type="non-terminal residue" evidence="2">
    <location>
        <position position="426"/>
    </location>
</feature>
<protein>
    <recommendedName>
        <fullName evidence="4">Transcriptional coactivator Hfi1/Transcriptional adapter 1</fullName>
    </recommendedName>
</protein>
<accession>A0ABQ8CEB3</accession>
<comment type="caution">
    <text evidence="2">The sequence shown here is derived from an EMBL/GenBank/DDBJ whole genome shotgun (WGS) entry which is preliminary data.</text>
</comment>
<dbReference type="Pfam" id="PF12767">
    <property type="entry name" value="SAGA-Tad1"/>
    <property type="match status" value="1"/>
</dbReference>
<reference evidence="2 3" key="1">
    <citation type="submission" date="2021-05" db="EMBL/GenBank/DDBJ databases">
        <title>Genome Assembly of Synthetic Allotetraploid Brassica napus Reveals Homoeologous Exchanges between Subgenomes.</title>
        <authorList>
            <person name="Davis J.T."/>
        </authorList>
    </citation>
    <scope>NUCLEOTIDE SEQUENCE [LARGE SCALE GENOMIC DNA]</scope>
    <source>
        <strain evidence="3">cv. Da-Ae</strain>
        <tissue evidence="2">Seedling</tissue>
    </source>
</reference>
<evidence type="ECO:0008006" key="4">
    <source>
        <dbReference type="Google" id="ProtNLM"/>
    </source>
</evidence>
<keyword evidence="3" id="KW-1185">Reference proteome</keyword>
<evidence type="ECO:0000313" key="2">
    <source>
        <dbReference type="EMBL" id="KAH0915422.1"/>
    </source>
</evidence>
<name>A0ABQ8CEB3_BRANA</name>
<dbReference type="PANTHER" id="PTHR21277">
    <property type="entry name" value="TRANSCRIPTIONAL ADAPTER 1"/>
    <property type="match status" value="1"/>
</dbReference>